<gene>
    <name evidence="3" type="ORF">BCR34DRAFT_578528</name>
</gene>
<dbReference type="PIRSF" id="PIRSF029171">
    <property type="entry name" value="Esterase_LipA"/>
    <property type="match status" value="1"/>
</dbReference>
<dbReference type="GO" id="GO:0004806">
    <property type="term" value="F:triacylglycerol lipase activity"/>
    <property type="evidence" value="ECO:0007669"/>
    <property type="project" value="InterPro"/>
</dbReference>
<dbReference type="InterPro" id="IPR005152">
    <property type="entry name" value="Lipase_secreted"/>
</dbReference>
<dbReference type="Pfam" id="PF12697">
    <property type="entry name" value="Abhydrolase_6"/>
    <property type="match status" value="1"/>
</dbReference>
<dbReference type="OrthoDB" id="5382058at2759"/>
<organism evidence="3 4">
    <name type="scientific">Clohesyomyces aquaticus</name>
    <dbReference type="NCBI Taxonomy" id="1231657"/>
    <lineage>
        <taxon>Eukaryota</taxon>
        <taxon>Fungi</taxon>
        <taxon>Dikarya</taxon>
        <taxon>Ascomycota</taxon>
        <taxon>Pezizomycotina</taxon>
        <taxon>Dothideomycetes</taxon>
        <taxon>Pleosporomycetidae</taxon>
        <taxon>Pleosporales</taxon>
        <taxon>Lindgomycetaceae</taxon>
        <taxon>Clohesyomyces</taxon>
    </lineage>
</organism>
<evidence type="ECO:0000313" key="4">
    <source>
        <dbReference type="Proteomes" id="UP000193144"/>
    </source>
</evidence>
<dbReference type="PANTHER" id="PTHR34853">
    <property type="match status" value="1"/>
</dbReference>
<feature type="domain" description="AB hydrolase-1" evidence="2">
    <location>
        <begin position="171"/>
        <end position="442"/>
    </location>
</feature>
<dbReference type="PANTHER" id="PTHR34853:SF1">
    <property type="entry name" value="LIPASE 5"/>
    <property type="match status" value="1"/>
</dbReference>
<dbReference type="SUPFAM" id="SSF53474">
    <property type="entry name" value="alpha/beta-Hydrolases"/>
    <property type="match status" value="1"/>
</dbReference>
<accession>A0A1Y1YF23</accession>
<dbReference type="EMBL" id="MCFA01000251">
    <property type="protein sequence ID" value="ORX96641.1"/>
    <property type="molecule type" value="Genomic_DNA"/>
</dbReference>
<name>A0A1Y1YF23_9PLEO</name>
<feature type="signal peptide" evidence="1">
    <location>
        <begin position="1"/>
        <end position="24"/>
    </location>
</feature>
<evidence type="ECO:0000256" key="1">
    <source>
        <dbReference type="SAM" id="SignalP"/>
    </source>
</evidence>
<comment type="caution">
    <text evidence="3">The sequence shown here is derived from an EMBL/GenBank/DDBJ whole genome shotgun (WGS) entry which is preliminary data.</text>
</comment>
<dbReference type="InterPro" id="IPR000073">
    <property type="entry name" value="AB_hydrolase_1"/>
</dbReference>
<evidence type="ECO:0000259" key="2">
    <source>
        <dbReference type="Pfam" id="PF12697"/>
    </source>
</evidence>
<evidence type="ECO:0000313" key="3">
    <source>
        <dbReference type="EMBL" id="ORX96641.1"/>
    </source>
</evidence>
<dbReference type="GO" id="GO:0016042">
    <property type="term" value="P:lipid catabolic process"/>
    <property type="evidence" value="ECO:0007669"/>
    <property type="project" value="InterPro"/>
</dbReference>
<dbReference type="AlphaFoldDB" id="A0A1Y1YF23"/>
<dbReference type="Proteomes" id="UP000193144">
    <property type="component" value="Unassembled WGS sequence"/>
</dbReference>
<dbReference type="Gene3D" id="3.40.50.1820">
    <property type="entry name" value="alpha/beta hydrolase"/>
    <property type="match status" value="2"/>
</dbReference>
<reference evidence="3 4" key="1">
    <citation type="submission" date="2016-07" db="EMBL/GenBank/DDBJ databases">
        <title>Pervasive Adenine N6-methylation of Active Genes in Fungi.</title>
        <authorList>
            <consortium name="DOE Joint Genome Institute"/>
            <person name="Mondo S.J."/>
            <person name="Dannebaum R.O."/>
            <person name="Kuo R.C."/>
            <person name="Labutti K."/>
            <person name="Haridas S."/>
            <person name="Kuo A."/>
            <person name="Salamov A."/>
            <person name="Ahrendt S.R."/>
            <person name="Lipzen A."/>
            <person name="Sullivan W."/>
            <person name="Andreopoulos W.B."/>
            <person name="Clum A."/>
            <person name="Lindquist E."/>
            <person name="Daum C."/>
            <person name="Ramamoorthy G.K."/>
            <person name="Gryganskyi A."/>
            <person name="Culley D."/>
            <person name="Magnuson J.K."/>
            <person name="James T.Y."/>
            <person name="O'Malley M.A."/>
            <person name="Stajich J.E."/>
            <person name="Spatafora J.W."/>
            <person name="Visel A."/>
            <person name="Grigoriev I.V."/>
        </authorList>
    </citation>
    <scope>NUCLEOTIDE SEQUENCE [LARGE SCALE GENOMIC DNA]</scope>
    <source>
        <strain evidence="3 4">CBS 115471</strain>
    </source>
</reference>
<keyword evidence="1" id="KW-0732">Signal</keyword>
<sequence length="510" mass="55549">MKLAFAPAYLVGLALVAVTPCIFAQNSSLPLSKSTTCDEKCQQSVQRGVTFEQESHAHTPLDDFYSIPASFKPSMEPGTLLRVETHTNLINYTVPAGLTMSRIMYTSQSLNGTIVPASAYVLWPYAPFEYTDKCSSNRKRGNKAEGKFPLVAWAHGTSGQFVKCAPSNYRSLQYHFMAPYTLGLEGFAVVAPDYAGLGVTTGPNGESSHAWGSSPAGANDVAYAIDAVRKAFPEYLATDGPFVAMGHSQGGSIMWAFAERQAKAPQAGYRGTIAISPPTRVVDILNSALAKIASLPASQLPAWALVTLGIQPKLIAAITTVYPSYNYSGMTPTSYDRWNNVMKPLQVCLPTENLAFNIPPNNLSASEIAKPNWTAHSTVLEWKDRVAVGGKKFKGPMLAIVGENDVIPLDILDQDVDASCKVSKDQSLEMVTFQGSEHFPVIQTSRMRWMSWIKERISGRDANGDCAKVAMCGKKSVVKGFNSNYTVHSITPNWLVQWVPTPQEMWKLAL</sequence>
<dbReference type="InterPro" id="IPR029058">
    <property type="entry name" value="AB_hydrolase_fold"/>
</dbReference>
<feature type="chain" id="PRO_5013208827" evidence="1">
    <location>
        <begin position="25"/>
        <end position="510"/>
    </location>
</feature>
<proteinExistence type="predicted"/>
<keyword evidence="4" id="KW-1185">Reference proteome</keyword>
<protein>
    <submittedName>
        <fullName evidence="3">Putative secretory lipase</fullName>
    </submittedName>
</protein>